<sequence>MTQEQNQQQQVREAAELAAHFDVTVEQAKEMQFSEGQTLIWTEAFKLDSWLILMKPSDNPEQPEPFFGNVDGHGWAFLFTDPMHAQVFGRQNNLVTASGNVMIAKMKVDPMIEWLEEIGKSGLYGVRFNEGENGWFTPVDSLRAMKEYVEIQQSRGSEQE</sequence>
<evidence type="ECO:0000313" key="2">
    <source>
        <dbReference type="Proteomes" id="UP000800303"/>
    </source>
</evidence>
<dbReference type="Proteomes" id="UP000800303">
    <property type="component" value="Unassembled WGS sequence"/>
</dbReference>
<dbReference type="EMBL" id="JAAFGS010000002">
    <property type="protein sequence ID" value="NGZ74917.1"/>
    <property type="molecule type" value="Genomic_DNA"/>
</dbReference>
<proteinExistence type="predicted"/>
<reference evidence="1 2" key="1">
    <citation type="submission" date="2020-01" db="EMBL/GenBank/DDBJ databases">
        <title>Polyphasic characterisation and genomic insights into a novel alkali tolerant bacterium VR-M41.</title>
        <authorList>
            <person name="Vemuluri V.R."/>
        </authorList>
    </citation>
    <scope>NUCLEOTIDE SEQUENCE [LARGE SCALE GENOMIC DNA]</scope>
    <source>
        <strain evidence="1 2">VR-M41</strain>
    </source>
</reference>
<accession>A0ABX0F1R2</accession>
<evidence type="ECO:0000313" key="1">
    <source>
        <dbReference type="EMBL" id="NGZ74917.1"/>
    </source>
</evidence>
<protein>
    <submittedName>
        <fullName evidence="1">Uncharacterized protein</fullName>
    </submittedName>
</protein>
<comment type="caution">
    <text evidence="1">The sequence shown here is derived from an EMBL/GenBank/DDBJ whole genome shotgun (WGS) entry which is preliminary data.</text>
</comment>
<gene>
    <name evidence="1" type="ORF">GYN08_06265</name>
</gene>
<keyword evidence="2" id="KW-1185">Reference proteome</keyword>
<dbReference type="RefSeq" id="WP_166273247.1">
    <property type="nucleotide sequence ID" value="NZ_JAAFGS010000002.1"/>
</dbReference>
<organism evidence="1 2">
    <name type="scientific">Saccharibacillus alkalitolerans</name>
    <dbReference type="NCBI Taxonomy" id="2705290"/>
    <lineage>
        <taxon>Bacteria</taxon>
        <taxon>Bacillati</taxon>
        <taxon>Bacillota</taxon>
        <taxon>Bacilli</taxon>
        <taxon>Bacillales</taxon>
        <taxon>Paenibacillaceae</taxon>
        <taxon>Saccharibacillus</taxon>
    </lineage>
</organism>
<name>A0ABX0F1R2_9BACL</name>